<keyword evidence="2" id="KW-0695">RNA-directed DNA polymerase</keyword>
<organism evidence="2 3">
    <name type="scientific">Macleaya cordata</name>
    <name type="common">Five-seeded plume-poppy</name>
    <name type="synonym">Bocconia cordata</name>
    <dbReference type="NCBI Taxonomy" id="56857"/>
    <lineage>
        <taxon>Eukaryota</taxon>
        <taxon>Viridiplantae</taxon>
        <taxon>Streptophyta</taxon>
        <taxon>Embryophyta</taxon>
        <taxon>Tracheophyta</taxon>
        <taxon>Spermatophyta</taxon>
        <taxon>Magnoliopsida</taxon>
        <taxon>Ranunculales</taxon>
        <taxon>Papaveraceae</taxon>
        <taxon>Papaveroideae</taxon>
        <taxon>Macleaya</taxon>
    </lineage>
</organism>
<reference evidence="2 3" key="1">
    <citation type="journal article" date="2017" name="Mol. Plant">
        <title>The Genome of Medicinal Plant Macleaya cordata Provides New Insights into Benzylisoquinoline Alkaloids Metabolism.</title>
        <authorList>
            <person name="Liu X."/>
            <person name="Liu Y."/>
            <person name="Huang P."/>
            <person name="Ma Y."/>
            <person name="Qing Z."/>
            <person name="Tang Q."/>
            <person name="Cao H."/>
            <person name="Cheng P."/>
            <person name="Zheng Y."/>
            <person name="Yuan Z."/>
            <person name="Zhou Y."/>
            <person name="Liu J."/>
            <person name="Tang Z."/>
            <person name="Zhuo Y."/>
            <person name="Zhang Y."/>
            <person name="Yu L."/>
            <person name="Huang J."/>
            <person name="Yang P."/>
            <person name="Peng Q."/>
            <person name="Zhang J."/>
            <person name="Jiang W."/>
            <person name="Zhang Z."/>
            <person name="Lin K."/>
            <person name="Ro D.K."/>
            <person name="Chen X."/>
            <person name="Xiong X."/>
            <person name="Shang Y."/>
            <person name="Huang S."/>
            <person name="Zeng J."/>
        </authorList>
    </citation>
    <scope>NUCLEOTIDE SEQUENCE [LARGE SCALE GENOMIC DNA]</scope>
    <source>
        <strain evidence="3">cv. BLH2017</strain>
        <tissue evidence="2">Root</tissue>
    </source>
</reference>
<keyword evidence="2" id="KW-0808">Transferase</keyword>
<dbReference type="Pfam" id="PF13966">
    <property type="entry name" value="zf-RVT"/>
    <property type="match status" value="1"/>
</dbReference>
<dbReference type="Proteomes" id="UP000195402">
    <property type="component" value="Unassembled WGS sequence"/>
</dbReference>
<dbReference type="InterPro" id="IPR026960">
    <property type="entry name" value="RVT-Znf"/>
</dbReference>
<proteinExistence type="predicted"/>
<dbReference type="EMBL" id="MVGT01001922">
    <property type="protein sequence ID" value="OVA10436.1"/>
    <property type="molecule type" value="Genomic_DNA"/>
</dbReference>
<keyword evidence="3" id="KW-1185">Reference proteome</keyword>
<dbReference type="InParanoid" id="A0A200QIX7"/>
<name>A0A200QIX7_MACCD</name>
<feature type="domain" description="Reverse transcriptase zinc-binding" evidence="1">
    <location>
        <begin position="28"/>
        <end position="80"/>
    </location>
</feature>
<protein>
    <submittedName>
        <fullName evidence="2">Reverse transcriptase zinc-binding domain</fullName>
    </submittedName>
</protein>
<dbReference type="GO" id="GO:0003964">
    <property type="term" value="F:RNA-directed DNA polymerase activity"/>
    <property type="evidence" value="ECO:0007669"/>
    <property type="project" value="UniProtKB-KW"/>
</dbReference>
<keyword evidence="2" id="KW-0548">Nucleotidyltransferase</keyword>
<comment type="caution">
    <text evidence="2">The sequence shown here is derived from an EMBL/GenBank/DDBJ whole genome shotgun (WGS) entry which is preliminary data.</text>
</comment>
<evidence type="ECO:0000313" key="3">
    <source>
        <dbReference type="Proteomes" id="UP000195402"/>
    </source>
</evidence>
<accession>A0A200QIX7</accession>
<evidence type="ECO:0000313" key="2">
    <source>
        <dbReference type="EMBL" id="OVA10436.1"/>
    </source>
</evidence>
<sequence>MATMGDPPPVMQDREDKFNCNFAVDDVFSTTKCYERSSRGNEPFPIKLIWKKSVPTKISFFIWSAMLNAIQMADNVRTRDSLGCWKINHGSGKEKRGQWQ</sequence>
<evidence type="ECO:0000259" key="1">
    <source>
        <dbReference type="Pfam" id="PF13966"/>
    </source>
</evidence>
<gene>
    <name evidence="2" type="ORF">BVC80_917g60</name>
</gene>
<dbReference type="AlphaFoldDB" id="A0A200QIX7"/>